<name>A0A8H7Q386_9FUNG</name>
<keyword evidence="11" id="KW-1185">Reference proteome</keyword>
<dbReference type="InterPro" id="IPR007219">
    <property type="entry name" value="XnlR_reg_dom"/>
</dbReference>
<dbReference type="SMART" id="SM00066">
    <property type="entry name" value="GAL4"/>
    <property type="match status" value="1"/>
</dbReference>
<evidence type="ECO:0000256" key="7">
    <source>
        <dbReference type="ARBA" id="ARBA00023242"/>
    </source>
</evidence>
<feature type="domain" description="Zn(2)-C6 fungal-type" evidence="9">
    <location>
        <begin position="39"/>
        <end position="68"/>
    </location>
</feature>
<dbReference type="Pfam" id="PF04082">
    <property type="entry name" value="Fungal_trans"/>
    <property type="match status" value="1"/>
</dbReference>
<evidence type="ECO:0000313" key="11">
    <source>
        <dbReference type="Proteomes" id="UP000612746"/>
    </source>
</evidence>
<keyword evidence="7" id="KW-0539">Nucleus</keyword>
<sequence>MTKMEASAAMSPAKESVSSPSVDNNKASTSGKRAKTTRACDECRKRKVKCDGAYPCQRCSKNETPCVFAKLPPKRGPPKQYVEILETRLKLIEKALKEIDGSKQFMGLETNVDSQEEDWTVQHVLEDTEQPEQSWETESWVMLNSDNETISPSLLEQKQQPDQMTQIFDATPHTLSINEIGQGLYVDDRQCRTDRIPCMYNAPSSVFSEKITSATEASPESSSNDLPLTMYHLEPEPLPPRKVIGPNTLSSNMPALIETYFKYVHKYVPIIHKPNFLKQMHNKNNPPSLILLNAMCAVAARWHEASEANAGPPGVTFYQKAFALIDDHFDVPRISTIQALLLLIKYQEQQHRSGYFFRPYMFMGMVTRMCDDIGLSRTQGRCMGDAGEIEMRKRTFWVAYMYDLLMSVEQGRKPHFASNECDQEFPNATAEEGPELEDIISNQNVLIQLSKIMGEIYRLARLIAFRKGRPRSMLEVVEEQGKLFVLHTHLENFLHELPATLAYTPTADPYSYPAEKHQISDAFVGFLHMQYHFSIILLHRPYMMSPLPEIGTEFTPYLHHDLCASSASHITNIAQILLDRDDMSEFFYPTRGVQHTIHFVIAAATVHQSKATQSFEGPDHEIAKQQYLTSMNILKALSKISPSQSFVNAIKDAELAHMYGRMAVSNMEMQVPQQQPQTPHPESISFRDPSRFQRSHSDLTSSELAELESHQSPNPPASFHSQISQLASRANKRSPNSSSMLRHSSAIMSDPLNYAALMHQQQGEAMRNINPPNYIDRYQQFARPIGHSIGMSQDDLMMPSGMPSMLPPSPIPNRSQSTNRLIPTRPRSWVQKAASGFNVIPYKPKRDGIGKLSTISPSTSSSKPRNKNASPQRGLSPAPSRTNSTPRVAPYGRPVSLGHHRRHTISAVTSDQEPETPHYNQQGRPHTWTSAPGPSVDPSLVLSIASPLNANATDDMRESMMVDSNTTAVTDDSMVQLLMNDSLQWDMLPQ</sequence>
<dbReference type="GO" id="GO:0000981">
    <property type="term" value="F:DNA-binding transcription factor activity, RNA polymerase II-specific"/>
    <property type="evidence" value="ECO:0007669"/>
    <property type="project" value="InterPro"/>
</dbReference>
<feature type="compositionally biased region" description="Low complexity" evidence="8">
    <location>
        <begin position="853"/>
        <end position="862"/>
    </location>
</feature>
<keyword evidence="3" id="KW-0862">Zinc</keyword>
<proteinExistence type="predicted"/>
<dbReference type="InterPro" id="IPR036864">
    <property type="entry name" value="Zn2-C6_fun-type_DNA-bd_sf"/>
</dbReference>
<gene>
    <name evidence="10" type="ORF">INT44_001922</name>
</gene>
<organism evidence="10 11">
    <name type="scientific">Umbelopsis vinacea</name>
    <dbReference type="NCBI Taxonomy" id="44442"/>
    <lineage>
        <taxon>Eukaryota</taxon>
        <taxon>Fungi</taxon>
        <taxon>Fungi incertae sedis</taxon>
        <taxon>Mucoromycota</taxon>
        <taxon>Mucoromycotina</taxon>
        <taxon>Umbelopsidomycetes</taxon>
        <taxon>Umbelopsidales</taxon>
        <taxon>Umbelopsidaceae</taxon>
        <taxon>Umbelopsis</taxon>
    </lineage>
</organism>
<comment type="caution">
    <text evidence="10">The sequence shown here is derived from an EMBL/GenBank/DDBJ whole genome shotgun (WGS) entry which is preliminary data.</text>
</comment>
<feature type="compositionally biased region" description="Polar residues" evidence="8">
    <location>
        <begin position="867"/>
        <end position="886"/>
    </location>
</feature>
<keyword evidence="6" id="KW-0804">Transcription</keyword>
<dbReference type="GO" id="GO:0003677">
    <property type="term" value="F:DNA binding"/>
    <property type="evidence" value="ECO:0007669"/>
    <property type="project" value="UniProtKB-KW"/>
</dbReference>
<keyword evidence="5" id="KW-0238">DNA-binding</keyword>
<feature type="compositionally biased region" description="Polar residues" evidence="8">
    <location>
        <begin position="719"/>
        <end position="742"/>
    </location>
</feature>
<feature type="region of interest" description="Disordered" evidence="8">
    <location>
        <begin position="669"/>
        <end position="742"/>
    </location>
</feature>
<keyword evidence="2" id="KW-0479">Metal-binding</keyword>
<dbReference type="SMART" id="SM00906">
    <property type="entry name" value="Fungal_trans"/>
    <property type="match status" value="1"/>
</dbReference>
<evidence type="ECO:0000256" key="1">
    <source>
        <dbReference type="ARBA" id="ARBA00004123"/>
    </source>
</evidence>
<dbReference type="SUPFAM" id="SSF57701">
    <property type="entry name" value="Zn2/Cys6 DNA-binding domain"/>
    <property type="match status" value="1"/>
</dbReference>
<feature type="compositionally biased region" description="Polar residues" evidence="8">
    <location>
        <begin position="16"/>
        <end position="31"/>
    </location>
</feature>
<evidence type="ECO:0000256" key="8">
    <source>
        <dbReference type="SAM" id="MobiDB-lite"/>
    </source>
</evidence>
<feature type="compositionally biased region" description="Basic and acidic residues" evidence="8">
    <location>
        <begin position="688"/>
        <end position="697"/>
    </location>
</feature>
<keyword evidence="4" id="KW-0805">Transcription regulation</keyword>
<dbReference type="EMBL" id="JAEPRA010000005">
    <property type="protein sequence ID" value="KAG2185132.1"/>
    <property type="molecule type" value="Genomic_DNA"/>
</dbReference>
<dbReference type="CDD" id="cd12148">
    <property type="entry name" value="fungal_TF_MHR"/>
    <property type="match status" value="1"/>
</dbReference>
<dbReference type="GO" id="GO:0005634">
    <property type="term" value="C:nucleus"/>
    <property type="evidence" value="ECO:0007669"/>
    <property type="project" value="UniProtKB-SubCell"/>
</dbReference>
<feature type="compositionally biased region" description="Polar residues" evidence="8">
    <location>
        <begin position="918"/>
        <end position="932"/>
    </location>
</feature>
<dbReference type="PANTHER" id="PTHR31313">
    <property type="entry name" value="TY1 ENHANCER ACTIVATOR"/>
    <property type="match status" value="1"/>
</dbReference>
<evidence type="ECO:0000256" key="4">
    <source>
        <dbReference type="ARBA" id="ARBA00023015"/>
    </source>
</evidence>
<dbReference type="CDD" id="cd00067">
    <property type="entry name" value="GAL4"/>
    <property type="match status" value="1"/>
</dbReference>
<reference evidence="10" key="1">
    <citation type="submission" date="2020-12" db="EMBL/GenBank/DDBJ databases">
        <title>Metabolic potential, ecology and presence of endohyphal bacteria is reflected in genomic diversity of Mucoromycotina.</title>
        <authorList>
            <person name="Muszewska A."/>
            <person name="Okrasinska A."/>
            <person name="Steczkiewicz K."/>
            <person name="Drgas O."/>
            <person name="Orlowska M."/>
            <person name="Perlinska-Lenart U."/>
            <person name="Aleksandrzak-Piekarczyk T."/>
            <person name="Szatraj K."/>
            <person name="Zielenkiewicz U."/>
            <person name="Pilsyk S."/>
            <person name="Malc E."/>
            <person name="Mieczkowski P."/>
            <person name="Kruszewska J.S."/>
            <person name="Biernat P."/>
            <person name="Pawlowska J."/>
        </authorList>
    </citation>
    <scope>NUCLEOTIDE SEQUENCE</scope>
    <source>
        <strain evidence="10">WA0000051536</strain>
    </source>
</reference>
<feature type="region of interest" description="Disordered" evidence="8">
    <location>
        <begin position="840"/>
        <end position="935"/>
    </location>
</feature>
<dbReference type="PROSITE" id="PS00463">
    <property type="entry name" value="ZN2_CY6_FUNGAL_1"/>
    <property type="match status" value="1"/>
</dbReference>
<accession>A0A8H7Q386</accession>
<dbReference type="PROSITE" id="PS50048">
    <property type="entry name" value="ZN2_CY6_FUNGAL_2"/>
    <property type="match status" value="1"/>
</dbReference>
<evidence type="ECO:0000256" key="5">
    <source>
        <dbReference type="ARBA" id="ARBA00023125"/>
    </source>
</evidence>
<evidence type="ECO:0000259" key="9">
    <source>
        <dbReference type="PROSITE" id="PS50048"/>
    </source>
</evidence>
<evidence type="ECO:0000256" key="3">
    <source>
        <dbReference type="ARBA" id="ARBA00022833"/>
    </source>
</evidence>
<dbReference type="OrthoDB" id="2283631at2759"/>
<dbReference type="GO" id="GO:0008270">
    <property type="term" value="F:zinc ion binding"/>
    <property type="evidence" value="ECO:0007669"/>
    <property type="project" value="InterPro"/>
</dbReference>
<dbReference type="Pfam" id="PF00172">
    <property type="entry name" value="Zn_clus"/>
    <property type="match status" value="1"/>
</dbReference>
<dbReference type="GO" id="GO:0006351">
    <property type="term" value="P:DNA-templated transcription"/>
    <property type="evidence" value="ECO:0007669"/>
    <property type="project" value="InterPro"/>
</dbReference>
<evidence type="ECO:0000313" key="10">
    <source>
        <dbReference type="EMBL" id="KAG2185132.1"/>
    </source>
</evidence>
<dbReference type="PANTHER" id="PTHR31313:SF81">
    <property type="entry name" value="TY1 ENHANCER ACTIVATOR"/>
    <property type="match status" value="1"/>
</dbReference>
<evidence type="ECO:0000256" key="2">
    <source>
        <dbReference type="ARBA" id="ARBA00022723"/>
    </source>
</evidence>
<dbReference type="Gene3D" id="4.10.240.10">
    <property type="entry name" value="Zn(2)-C6 fungal-type DNA-binding domain"/>
    <property type="match status" value="1"/>
</dbReference>
<dbReference type="InterPro" id="IPR051615">
    <property type="entry name" value="Transcr_Regulatory_Elem"/>
</dbReference>
<comment type="subcellular location">
    <subcellularLocation>
        <location evidence="1">Nucleus</location>
    </subcellularLocation>
</comment>
<dbReference type="AlphaFoldDB" id="A0A8H7Q386"/>
<dbReference type="InterPro" id="IPR001138">
    <property type="entry name" value="Zn2Cys6_DnaBD"/>
</dbReference>
<feature type="region of interest" description="Disordered" evidence="8">
    <location>
        <begin position="1"/>
        <end position="36"/>
    </location>
</feature>
<protein>
    <recommendedName>
        <fullName evidence="9">Zn(2)-C6 fungal-type domain-containing protein</fullName>
    </recommendedName>
</protein>
<evidence type="ECO:0000256" key="6">
    <source>
        <dbReference type="ARBA" id="ARBA00023163"/>
    </source>
</evidence>
<feature type="compositionally biased region" description="Low complexity" evidence="8">
    <location>
        <begin position="670"/>
        <end position="681"/>
    </location>
</feature>
<dbReference type="Proteomes" id="UP000612746">
    <property type="component" value="Unassembled WGS sequence"/>
</dbReference>